<accession>A0A835S033</accession>
<reference evidence="2 3" key="1">
    <citation type="journal article" date="2020" name="Nat. Food">
        <title>A phased Vanilla planifolia genome enables genetic improvement of flavour and production.</title>
        <authorList>
            <person name="Hasing T."/>
            <person name="Tang H."/>
            <person name="Brym M."/>
            <person name="Khazi F."/>
            <person name="Huang T."/>
            <person name="Chambers A.H."/>
        </authorList>
    </citation>
    <scope>NUCLEOTIDE SEQUENCE [LARGE SCALE GENOMIC DNA]</scope>
    <source>
        <tissue evidence="2">Leaf</tissue>
    </source>
</reference>
<sequence>MKAERPPSLVMATATFAGAPPGALMNQDDSARETPETSGTKSISISPKETTKEHHCCSPPLPLSCGFVKWRDKKREGARKRYREAEGRTPVRSYRRRKILETRERKADMIGGRAFDSLSI</sequence>
<organism evidence="2 3">
    <name type="scientific">Vanilla planifolia</name>
    <name type="common">Vanilla</name>
    <dbReference type="NCBI Taxonomy" id="51239"/>
    <lineage>
        <taxon>Eukaryota</taxon>
        <taxon>Viridiplantae</taxon>
        <taxon>Streptophyta</taxon>
        <taxon>Embryophyta</taxon>
        <taxon>Tracheophyta</taxon>
        <taxon>Spermatophyta</taxon>
        <taxon>Magnoliopsida</taxon>
        <taxon>Liliopsida</taxon>
        <taxon>Asparagales</taxon>
        <taxon>Orchidaceae</taxon>
        <taxon>Vanilloideae</taxon>
        <taxon>Vanilleae</taxon>
        <taxon>Vanilla</taxon>
    </lineage>
</organism>
<evidence type="ECO:0000313" key="3">
    <source>
        <dbReference type="Proteomes" id="UP000639772"/>
    </source>
</evidence>
<feature type="region of interest" description="Disordered" evidence="1">
    <location>
        <begin position="1"/>
        <end position="57"/>
    </location>
</feature>
<comment type="caution">
    <text evidence="2">The sequence shown here is derived from an EMBL/GenBank/DDBJ whole genome shotgun (WGS) entry which is preliminary data.</text>
</comment>
<name>A0A835S033_VANPL</name>
<feature type="compositionally biased region" description="Low complexity" evidence="1">
    <location>
        <begin position="12"/>
        <end position="23"/>
    </location>
</feature>
<evidence type="ECO:0000256" key="1">
    <source>
        <dbReference type="SAM" id="MobiDB-lite"/>
    </source>
</evidence>
<dbReference type="EMBL" id="JADCNM010000001">
    <property type="protein sequence ID" value="KAG0501770.1"/>
    <property type="molecule type" value="Genomic_DNA"/>
</dbReference>
<dbReference type="AlphaFoldDB" id="A0A835S033"/>
<protein>
    <submittedName>
        <fullName evidence="2">Uncharacterized protein</fullName>
    </submittedName>
</protein>
<gene>
    <name evidence="2" type="ORF">HPP92_001842</name>
</gene>
<dbReference type="Proteomes" id="UP000639772">
    <property type="component" value="Chromosome 1"/>
</dbReference>
<evidence type="ECO:0000313" key="2">
    <source>
        <dbReference type="EMBL" id="KAG0501770.1"/>
    </source>
</evidence>
<proteinExistence type="predicted"/>
<feature type="compositionally biased region" description="Polar residues" evidence="1">
    <location>
        <begin position="36"/>
        <end position="48"/>
    </location>
</feature>